<name>A0ABS1GII4_9AQUI</name>
<comment type="caution">
    <text evidence="3">The sequence shown here is derived from an EMBL/GenBank/DDBJ whole genome shotgun (WGS) entry which is preliminary data.</text>
</comment>
<accession>A0ABS1GII4</accession>
<evidence type="ECO:0000256" key="1">
    <source>
        <dbReference type="ARBA" id="ARBA00022603"/>
    </source>
</evidence>
<keyword evidence="2" id="KW-0808">Transferase</keyword>
<dbReference type="InterPro" id="IPR029063">
    <property type="entry name" value="SAM-dependent_MTases_sf"/>
</dbReference>
<dbReference type="Pfam" id="PF03602">
    <property type="entry name" value="Cons_hypoth95"/>
    <property type="match status" value="1"/>
</dbReference>
<evidence type="ECO:0000313" key="4">
    <source>
        <dbReference type="Proteomes" id="UP000772812"/>
    </source>
</evidence>
<dbReference type="RefSeq" id="WP_200674162.1">
    <property type="nucleotide sequence ID" value="NZ_JAACYA010000002.1"/>
</dbReference>
<dbReference type="InterPro" id="IPR004398">
    <property type="entry name" value="RNA_MeTrfase_RsmD"/>
</dbReference>
<dbReference type="Gene3D" id="3.40.50.150">
    <property type="entry name" value="Vaccinia Virus protein VP39"/>
    <property type="match status" value="1"/>
</dbReference>
<sequence>MDTLRPTSGKVRQALFNILFDISGLTFVDLFAGTGEVGITALKKGAKFVYFVEKDRKRAQKINERASKFSEDFKVVSTDAVKFLKSFHDKVDVIFADPPYNYKHYDKLIKLALEKLSDGGVFVLEHRADRTFNADDERRYGDTTLSFWRKE</sequence>
<dbReference type="SUPFAM" id="SSF53335">
    <property type="entry name" value="S-adenosyl-L-methionine-dependent methyltransferases"/>
    <property type="match status" value="1"/>
</dbReference>
<dbReference type="PIRSF" id="PIRSF004553">
    <property type="entry name" value="CHP00095"/>
    <property type="match status" value="1"/>
</dbReference>
<evidence type="ECO:0000256" key="2">
    <source>
        <dbReference type="ARBA" id="ARBA00022679"/>
    </source>
</evidence>
<dbReference type="InterPro" id="IPR002052">
    <property type="entry name" value="DNA_methylase_N6_adenine_CS"/>
</dbReference>
<evidence type="ECO:0000313" key="3">
    <source>
        <dbReference type="EMBL" id="MBK3332748.1"/>
    </source>
</evidence>
<reference evidence="3 4" key="1">
    <citation type="journal article" date="2021" name="Syst. Appl. Microbiol.">
        <title>Persephonella atlantica sp. nov.: How to adapt to physico-chemical gradients in high temperature hydrothermal habitats.</title>
        <authorList>
            <person name="Francois D.X."/>
            <person name="Godfroy A."/>
            <person name="Mathien C."/>
            <person name="Aube J."/>
            <person name="Cathalot C."/>
            <person name="Lesongeur F."/>
            <person name="L'Haridon S."/>
            <person name="Philippon X."/>
            <person name="Roussel E.G."/>
        </authorList>
    </citation>
    <scope>NUCLEOTIDE SEQUENCE [LARGE SCALE GENOMIC DNA]</scope>
    <source>
        <strain evidence="3 4">MO1340</strain>
    </source>
</reference>
<proteinExistence type="predicted"/>
<dbReference type="GO" id="GO:0008168">
    <property type="term" value="F:methyltransferase activity"/>
    <property type="evidence" value="ECO:0007669"/>
    <property type="project" value="UniProtKB-KW"/>
</dbReference>
<dbReference type="CDD" id="cd02440">
    <property type="entry name" value="AdoMet_MTases"/>
    <property type="match status" value="1"/>
</dbReference>
<keyword evidence="1 3" id="KW-0489">Methyltransferase</keyword>
<dbReference type="Proteomes" id="UP000772812">
    <property type="component" value="Unassembled WGS sequence"/>
</dbReference>
<organism evidence="3 4">
    <name type="scientific">Persephonella atlantica</name>
    <dbReference type="NCBI Taxonomy" id="2699429"/>
    <lineage>
        <taxon>Bacteria</taxon>
        <taxon>Pseudomonadati</taxon>
        <taxon>Aquificota</taxon>
        <taxon>Aquificia</taxon>
        <taxon>Aquificales</taxon>
        <taxon>Hydrogenothermaceae</taxon>
        <taxon>Persephonella</taxon>
    </lineage>
</organism>
<keyword evidence="4" id="KW-1185">Reference proteome</keyword>
<dbReference type="EMBL" id="JAACYA010000002">
    <property type="protein sequence ID" value="MBK3332748.1"/>
    <property type="molecule type" value="Genomic_DNA"/>
</dbReference>
<protein>
    <submittedName>
        <fullName evidence="3">Methyltransferase</fullName>
    </submittedName>
</protein>
<dbReference type="PANTHER" id="PTHR43542">
    <property type="entry name" value="METHYLTRANSFERASE"/>
    <property type="match status" value="1"/>
</dbReference>
<gene>
    <name evidence="3" type="ORF">GWK41_06670</name>
</gene>
<dbReference type="GO" id="GO:0032259">
    <property type="term" value="P:methylation"/>
    <property type="evidence" value="ECO:0007669"/>
    <property type="project" value="UniProtKB-KW"/>
</dbReference>
<dbReference type="PROSITE" id="PS00092">
    <property type="entry name" value="N6_MTASE"/>
    <property type="match status" value="1"/>
</dbReference>
<dbReference type="PANTHER" id="PTHR43542:SF1">
    <property type="entry name" value="METHYLTRANSFERASE"/>
    <property type="match status" value="1"/>
</dbReference>